<dbReference type="AlphaFoldDB" id="A0A1I2KEC5"/>
<evidence type="ECO:0000256" key="1">
    <source>
        <dbReference type="SAM" id="SignalP"/>
    </source>
</evidence>
<dbReference type="PROSITE" id="PS51257">
    <property type="entry name" value="PROKAR_LIPOPROTEIN"/>
    <property type="match status" value="1"/>
</dbReference>
<dbReference type="CDD" id="cd08492">
    <property type="entry name" value="PBP2_NikA_DppA_OppA_like_15"/>
    <property type="match status" value="1"/>
</dbReference>
<dbReference type="RefSeq" id="WP_093620555.1">
    <property type="nucleotide sequence ID" value="NZ_BOMT01000086.1"/>
</dbReference>
<evidence type="ECO:0000313" key="3">
    <source>
        <dbReference type="EMBL" id="SFF64823.1"/>
    </source>
</evidence>
<gene>
    <name evidence="3" type="ORF">SAMN05421541_116117</name>
</gene>
<keyword evidence="1" id="KW-0732">Signal</keyword>
<feature type="signal peptide" evidence="1">
    <location>
        <begin position="1"/>
        <end position="21"/>
    </location>
</feature>
<protein>
    <submittedName>
        <fullName evidence="3">Peptide/nickel transport system substrate-binding protein</fullName>
    </submittedName>
</protein>
<dbReference type="Proteomes" id="UP000199645">
    <property type="component" value="Unassembled WGS sequence"/>
</dbReference>
<sequence length="546" mass="59186">MGPTRLRTLLAVSLAATLFTAACGGSGDARDTASGEPVHGGTLTFYDPIQYAAWVPTASIWSNSNVAGNVAERLIWQDPKTGDFKAWLAQSWEISADKLSYTFKLRPGVTFSNGDPLDAETVKLNFDQHGSGDEKLGIPKDSFWTDYAGTDVVDAQTVRVRITKPNAAFLQILSNYRASSILGKPFLKLDLAGQGQLTNWVGTGPFTVEKVAGTTGVTLKRRDDYNWAPEGSAHQGKAYLERIVYQSVPEAGTRVGALQSGEAQISRNIAPYDEQTIVDGGGSVIGIPVQGEVNSLKIQLDTDAPTRDVQVRLALQAATDRTEINKTVLSPNYPIPSSALVKGTPFRGDASSYLAYDLAKATSLLEAAGWKAGADGVRVKDGKRLEFEIWVAPYYQVAQAVLELLQAQWKKAGVDLRIRSASQAEYTAAEAAAAKATDDDWTFEQGQTSTAEANVLRVSLGAGRYNALRFLTPDPTLESLLDAQAVTFDPAERKAAIQKVEDRIFEQAYIIPLYDETQVFGLAPSVHGFATESTGRTWLYDTWLDK</sequence>
<dbReference type="SUPFAM" id="SSF53850">
    <property type="entry name" value="Periplasmic binding protein-like II"/>
    <property type="match status" value="1"/>
</dbReference>
<dbReference type="InterPro" id="IPR030678">
    <property type="entry name" value="Peptide/Ni-bd"/>
</dbReference>
<dbReference type="PANTHER" id="PTHR30290">
    <property type="entry name" value="PERIPLASMIC BINDING COMPONENT OF ABC TRANSPORTER"/>
    <property type="match status" value="1"/>
</dbReference>
<evidence type="ECO:0000313" key="4">
    <source>
        <dbReference type="Proteomes" id="UP000199645"/>
    </source>
</evidence>
<dbReference type="GO" id="GO:1904680">
    <property type="term" value="F:peptide transmembrane transporter activity"/>
    <property type="evidence" value="ECO:0007669"/>
    <property type="project" value="TreeGrafter"/>
</dbReference>
<accession>A0A1I2KEC5</accession>
<dbReference type="OrthoDB" id="9046151at2"/>
<dbReference type="InterPro" id="IPR039424">
    <property type="entry name" value="SBP_5"/>
</dbReference>
<dbReference type="PIRSF" id="PIRSF002741">
    <property type="entry name" value="MppA"/>
    <property type="match status" value="1"/>
</dbReference>
<dbReference type="GO" id="GO:0042597">
    <property type="term" value="C:periplasmic space"/>
    <property type="evidence" value="ECO:0007669"/>
    <property type="project" value="UniProtKB-ARBA"/>
</dbReference>
<evidence type="ECO:0000259" key="2">
    <source>
        <dbReference type="Pfam" id="PF00496"/>
    </source>
</evidence>
<dbReference type="STRING" id="35752.SAMN05421541_116117"/>
<keyword evidence="4" id="KW-1185">Reference proteome</keyword>
<dbReference type="GO" id="GO:0043190">
    <property type="term" value="C:ATP-binding cassette (ABC) transporter complex"/>
    <property type="evidence" value="ECO:0007669"/>
    <property type="project" value="InterPro"/>
</dbReference>
<dbReference type="Gene3D" id="3.10.105.10">
    <property type="entry name" value="Dipeptide-binding Protein, Domain 3"/>
    <property type="match status" value="1"/>
</dbReference>
<feature type="chain" id="PRO_5039010845" evidence="1">
    <location>
        <begin position="22"/>
        <end position="546"/>
    </location>
</feature>
<proteinExistence type="predicted"/>
<feature type="domain" description="Solute-binding protein family 5" evidence="2">
    <location>
        <begin position="84"/>
        <end position="430"/>
    </location>
</feature>
<organism evidence="3 4">
    <name type="scientific">Actinoplanes philippinensis</name>
    <dbReference type="NCBI Taxonomy" id="35752"/>
    <lineage>
        <taxon>Bacteria</taxon>
        <taxon>Bacillati</taxon>
        <taxon>Actinomycetota</taxon>
        <taxon>Actinomycetes</taxon>
        <taxon>Micromonosporales</taxon>
        <taxon>Micromonosporaceae</taxon>
        <taxon>Actinoplanes</taxon>
    </lineage>
</organism>
<reference evidence="3 4" key="1">
    <citation type="submission" date="2016-10" db="EMBL/GenBank/DDBJ databases">
        <authorList>
            <person name="de Groot N.N."/>
        </authorList>
    </citation>
    <scope>NUCLEOTIDE SEQUENCE [LARGE SCALE GENOMIC DNA]</scope>
    <source>
        <strain evidence="3 4">DSM 43019</strain>
    </source>
</reference>
<dbReference type="Pfam" id="PF00496">
    <property type="entry name" value="SBP_bac_5"/>
    <property type="match status" value="1"/>
</dbReference>
<dbReference type="InterPro" id="IPR000914">
    <property type="entry name" value="SBP_5_dom"/>
</dbReference>
<dbReference type="GO" id="GO:0015833">
    <property type="term" value="P:peptide transport"/>
    <property type="evidence" value="ECO:0007669"/>
    <property type="project" value="TreeGrafter"/>
</dbReference>
<dbReference type="Gene3D" id="3.40.190.10">
    <property type="entry name" value="Periplasmic binding protein-like II"/>
    <property type="match status" value="1"/>
</dbReference>
<name>A0A1I2KEC5_9ACTN</name>
<dbReference type="EMBL" id="FONV01000016">
    <property type="protein sequence ID" value="SFF64823.1"/>
    <property type="molecule type" value="Genomic_DNA"/>
</dbReference>